<dbReference type="KEGG" id="gog:C1280_12460"/>
<protein>
    <submittedName>
        <fullName evidence="3">Uncharacterized protein</fullName>
    </submittedName>
</protein>
<feature type="region of interest" description="Disordered" evidence="1">
    <location>
        <begin position="134"/>
        <end position="155"/>
    </location>
</feature>
<dbReference type="EMBL" id="CP025958">
    <property type="protein sequence ID" value="AWM37722.1"/>
    <property type="molecule type" value="Genomic_DNA"/>
</dbReference>
<reference evidence="3 4" key="1">
    <citation type="submission" date="2018-01" db="EMBL/GenBank/DDBJ databases">
        <title>G. obscuriglobus.</title>
        <authorList>
            <person name="Franke J."/>
            <person name="Blomberg W."/>
            <person name="Selmecki A."/>
        </authorList>
    </citation>
    <scope>NUCLEOTIDE SEQUENCE [LARGE SCALE GENOMIC DNA]</scope>
    <source>
        <strain evidence="3 4">DSM 5831</strain>
    </source>
</reference>
<organism evidence="3 4">
    <name type="scientific">Gemmata obscuriglobus</name>
    <dbReference type="NCBI Taxonomy" id="114"/>
    <lineage>
        <taxon>Bacteria</taxon>
        <taxon>Pseudomonadati</taxon>
        <taxon>Planctomycetota</taxon>
        <taxon>Planctomycetia</taxon>
        <taxon>Gemmatales</taxon>
        <taxon>Gemmataceae</taxon>
        <taxon>Gemmata</taxon>
    </lineage>
</organism>
<evidence type="ECO:0000313" key="4">
    <source>
        <dbReference type="Proteomes" id="UP000245802"/>
    </source>
</evidence>
<evidence type="ECO:0000313" key="3">
    <source>
        <dbReference type="EMBL" id="AWM37722.1"/>
    </source>
</evidence>
<keyword evidence="2" id="KW-0732">Signal</keyword>
<evidence type="ECO:0000256" key="1">
    <source>
        <dbReference type="SAM" id="MobiDB-lite"/>
    </source>
</evidence>
<sequence>MRPALLIFKGIIMKRLTALFVLAGAGFVLSPATASAQFGFGYGYQRYGGPVVTPTFNPFFAAPQYRYQQTYGLSIPTTYGNLTFGSRYYSYGYFNPAWSLSPLGGTFYSQNGSYMSGSVRPSFAQDMQRDIQRAQRAAGLPGANGADRNSSSGTAVVPAPIADRVPNLPAGFEKELSPVDRTKVLSGEALNSLLVAIAKAELRNVERPSAFVSPLQLEEVRFGGSDAADALNLVLRPLDFPSAFDDPSLKDLRLALARDFAPLATAIQAGKSPEATKRTQFEATLAKMEAALAPVIRDIPFADSTAARRFMNQLAGAAKAMKVGADNGLVDTKWASEGTTVANFAKHMTRHQLQFAAAPAGSEETYFNLHRNLATYLFLLAEQKK</sequence>
<gene>
    <name evidence="3" type="ORF">C1280_12460</name>
</gene>
<dbReference type="Proteomes" id="UP000245802">
    <property type="component" value="Chromosome"/>
</dbReference>
<dbReference type="AlphaFoldDB" id="A0A2Z3H098"/>
<evidence type="ECO:0000256" key="2">
    <source>
        <dbReference type="SAM" id="SignalP"/>
    </source>
</evidence>
<name>A0A2Z3H098_9BACT</name>
<keyword evidence="4" id="KW-1185">Reference proteome</keyword>
<feature type="chain" id="PRO_5016343179" evidence="2">
    <location>
        <begin position="37"/>
        <end position="385"/>
    </location>
</feature>
<proteinExistence type="predicted"/>
<feature type="signal peptide" evidence="2">
    <location>
        <begin position="1"/>
        <end position="36"/>
    </location>
</feature>
<accession>A0A2Z3H098</accession>